<feature type="transmembrane region" description="Helical" evidence="2">
    <location>
        <begin position="26"/>
        <end position="48"/>
    </location>
</feature>
<organism evidence="3 4">
    <name type="scientific">Leucobacter rhizosphaerae</name>
    <dbReference type="NCBI Taxonomy" id="2932245"/>
    <lineage>
        <taxon>Bacteria</taxon>
        <taxon>Bacillati</taxon>
        <taxon>Actinomycetota</taxon>
        <taxon>Actinomycetes</taxon>
        <taxon>Micrococcales</taxon>
        <taxon>Microbacteriaceae</taxon>
        <taxon>Leucobacter</taxon>
    </lineage>
</organism>
<dbReference type="RefSeq" id="WP_244684381.1">
    <property type="nucleotide sequence ID" value="NZ_CP095043.1"/>
</dbReference>
<proteinExistence type="predicted"/>
<keyword evidence="4" id="KW-1185">Reference proteome</keyword>
<name>A0ABY4FSZ1_9MICO</name>
<gene>
    <name evidence="3" type="ORF">MUN76_10045</name>
</gene>
<feature type="compositionally biased region" description="Basic and acidic residues" evidence="1">
    <location>
        <begin position="213"/>
        <end position="222"/>
    </location>
</feature>
<evidence type="ECO:0000256" key="1">
    <source>
        <dbReference type="SAM" id="MobiDB-lite"/>
    </source>
</evidence>
<dbReference type="EMBL" id="CP095043">
    <property type="protein sequence ID" value="UOQ59395.1"/>
    <property type="molecule type" value="Genomic_DNA"/>
</dbReference>
<feature type="region of interest" description="Disordered" evidence="1">
    <location>
        <begin position="196"/>
        <end position="223"/>
    </location>
</feature>
<evidence type="ECO:0000256" key="2">
    <source>
        <dbReference type="SAM" id="Phobius"/>
    </source>
</evidence>
<dbReference type="Proteomes" id="UP000831775">
    <property type="component" value="Chromosome"/>
</dbReference>
<reference evidence="3 4" key="1">
    <citation type="submission" date="2022-04" db="EMBL/GenBank/DDBJ databases">
        <title>Leucobacter sp. isolated from rhizosphere of onion.</title>
        <authorList>
            <person name="Won M."/>
            <person name="Lee C.-M."/>
            <person name="Woen H.-Y."/>
            <person name="Kwon S.-W."/>
        </authorList>
    </citation>
    <scope>NUCLEOTIDE SEQUENCE [LARGE SCALE GENOMIC DNA]</scope>
    <source>
        <strain evidence="3 4">H25R-14</strain>
    </source>
</reference>
<evidence type="ECO:0000313" key="3">
    <source>
        <dbReference type="EMBL" id="UOQ59395.1"/>
    </source>
</evidence>
<evidence type="ECO:0000313" key="4">
    <source>
        <dbReference type="Proteomes" id="UP000831775"/>
    </source>
</evidence>
<keyword evidence="2" id="KW-1133">Transmembrane helix</keyword>
<keyword evidence="2" id="KW-0812">Transmembrane</keyword>
<feature type="compositionally biased region" description="Basic and acidic residues" evidence="1">
    <location>
        <begin position="1"/>
        <end position="17"/>
    </location>
</feature>
<evidence type="ECO:0008006" key="5">
    <source>
        <dbReference type="Google" id="ProtNLM"/>
    </source>
</evidence>
<protein>
    <recommendedName>
        <fullName evidence="5">DUF4878 domain-containing protein</fullName>
    </recommendedName>
</protein>
<sequence length="342" mass="36970">MATPHVEMHPESSEPQKPRRWNGGTWAILAAGIVVVLLAGAGIVVASVQAHARGTGEAAEVAEAFITSATAADDDAWREVSSNRLRNTSLDRSPLRLDEATMEALEVEMTAERGDLQFLRSTDTTVVVDEPQADTAVLTVDLKYAYTTFDHDFTFAIPQQLWLTRPFYYGDDVADRADEDREPTAIGPWRVTALSSPQHTAASPAMGQTPARTDLKTTERDGGSGCKSVGGVFTQLSDSARTGGELRTGCWLRDDGSSVIGEDVDLALLAAEFPLFDPSHVPESAFKLRTPMEGSPLLAQYPISTSDGEYIITLGAASLGGAMVTFDDYYLRILSIQKERAR</sequence>
<accession>A0ABY4FSZ1</accession>
<feature type="region of interest" description="Disordered" evidence="1">
    <location>
        <begin position="1"/>
        <end position="20"/>
    </location>
</feature>
<keyword evidence="2" id="KW-0472">Membrane</keyword>